<evidence type="ECO:0000313" key="1">
    <source>
        <dbReference type="EnsemblMetazoa" id="Aqu2.1.17099_001"/>
    </source>
</evidence>
<sequence>CSTDNEGQPVIHVERSGATQYSTVNDWHVQGLSFQLLSLDASGCVCVWVIVELPEGDSS</sequence>
<accession>A0A1X7TQ66</accession>
<protein>
    <submittedName>
        <fullName evidence="1">Uncharacterized protein</fullName>
    </submittedName>
</protein>
<proteinExistence type="predicted"/>
<name>A0A1X7TQ66_AMPQE</name>
<dbReference type="AlphaFoldDB" id="A0A1X7TQ66"/>
<dbReference type="InParanoid" id="A0A1X7TQ66"/>
<organism evidence="1">
    <name type="scientific">Amphimedon queenslandica</name>
    <name type="common">Sponge</name>
    <dbReference type="NCBI Taxonomy" id="400682"/>
    <lineage>
        <taxon>Eukaryota</taxon>
        <taxon>Metazoa</taxon>
        <taxon>Porifera</taxon>
        <taxon>Demospongiae</taxon>
        <taxon>Heteroscleromorpha</taxon>
        <taxon>Haplosclerida</taxon>
        <taxon>Niphatidae</taxon>
        <taxon>Amphimedon</taxon>
    </lineage>
</organism>
<dbReference type="OrthoDB" id="2162425at2759"/>
<dbReference type="EnsemblMetazoa" id="Aqu2.1.17099_001">
    <property type="protein sequence ID" value="Aqu2.1.17099_001"/>
    <property type="gene ID" value="Aqu2.1.17099"/>
</dbReference>
<reference evidence="1" key="1">
    <citation type="submission" date="2017-05" db="UniProtKB">
        <authorList>
            <consortium name="EnsemblMetazoa"/>
        </authorList>
    </citation>
    <scope>IDENTIFICATION</scope>
</reference>